<gene>
    <name evidence="2" type="ORF">VA7868_02337</name>
</gene>
<evidence type="ECO:0000313" key="3">
    <source>
        <dbReference type="Proteomes" id="UP000184608"/>
    </source>
</evidence>
<accession>A0A1M5Z629</accession>
<feature type="region of interest" description="Disordered" evidence="1">
    <location>
        <begin position="19"/>
        <end position="49"/>
    </location>
</feature>
<name>A0A1M5Z629_9VIBR</name>
<proteinExistence type="predicted"/>
<reference evidence="2 3" key="1">
    <citation type="submission" date="2016-11" db="EMBL/GenBank/DDBJ databases">
        <authorList>
            <person name="Jaros S."/>
            <person name="Januszkiewicz K."/>
            <person name="Wedrychowicz H."/>
        </authorList>
    </citation>
    <scope>NUCLEOTIDE SEQUENCE [LARGE SCALE GENOMIC DNA]</scope>
    <source>
        <strain evidence="2 3">CECT 7868</strain>
    </source>
</reference>
<dbReference type="AlphaFoldDB" id="A0A1M5Z629"/>
<dbReference type="EMBL" id="FQXZ01000023">
    <property type="protein sequence ID" value="SHI19702.1"/>
    <property type="molecule type" value="Genomic_DNA"/>
</dbReference>
<dbReference type="STRING" id="1216006.VA7868_02337"/>
<dbReference type="Proteomes" id="UP000184608">
    <property type="component" value="Unassembled WGS sequence"/>
</dbReference>
<sequence length="88" mass="10071">MPHDKPETVPLITKNVVVQGKVTHQPKESFRSDTSSHNNSSLSGQESSFEKEIQMLKRNIDKKLNDQFIALCQYMNHAIANDHLNKRP</sequence>
<feature type="compositionally biased region" description="Low complexity" evidence="1">
    <location>
        <begin position="32"/>
        <end position="47"/>
    </location>
</feature>
<keyword evidence="3" id="KW-1185">Reference proteome</keyword>
<dbReference type="RefSeq" id="WP_073604007.1">
    <property type="nucleotide sequence ID" value="NZ_FQXZ01000023.1"/>
</dbReference>
<protein>
    <submittedName>
        <fullName evidence="2">Uncharacterized protein</fullName>
    </submittedName>
</protein>
<evidence type="ECO:0000313" key="2">
    <source>
        <dbReference type="EMBL" id="SHI19702.1"/>
    </source>
</evidence>
<organism evidence="2 3">
    <name type="scientific">Vibrio aerogenes CECT 7868</name>
    <dbReference type="NCBI Taxonomy" id="1216006"/>
    <lineage>
        <taxon>Bacteria</taxon>
        <taxon>Pseudomonadati</taxon>
        <taxon>Pseudomonadota</taxon>
        <taxon>Gammaproteobacteria</taxon>
        <taxon>Vibrionales</taxon>
        <taxon>Vibrionaceae</taxon>
        <taxon>Vibrio</taxon>
    </lineage>
</organism>
<evidence type="ECO:0000256" key="1">
    <source>
        <dbReference type="SAM" id="MobiDB-lite"/>
    </source>
</evidence>